<comment type="subcellular location">
    <subcellularLocation>
        <location evidence="1">Cytoplasm</location>
    </subcellularLocation>
</comment>
<evidence type="ECO:0000256" key="2">
    <source>
        <dbReference type="ARBA" id="ARBA00007599"/>
    </source>
</evidence>
<gene>
    <name evidence="12" type="ORF">CEJ86_16715</name>
</gene>
<dbReference type="AlphaFoldDB" id="A0A2J0Z0K8"/>
<keyword evidence="4" id="KW-0963">Cytoplasm</keyword>
<evidence type="ECO:0000256" key="3">
    <source>
        <dbReference type="ARBA" id="ARBA00019010"/>
    </source>
</evidence>
<evidence type="ECO:0000313" key="12">
    <source>
        <dbReference type="EMBL" id="PJR14050.1"/>
    </source>
</evidence>
<evidence type="ECO:0000256" key="4">
    <source>
        <dbReference type="ARBA" id="ARBA00022490"/>
    </source>
</evidence>
<dbReference type="Gene3D" id="3.30.200.20">
    <property type="entry name" value="Phosphorylase Kinase, domain 1"/>
    <property type="match status" value="1"/>
</dbReference>
<organism evidence="12 13">
    <name type="scientific">Rhizobium meliloti</name>
    <name type="common">Ensifer meliloti</name>
    <name type="synonym">Sinorhizobium meliloti</name>
    <dbReference type="NCBI Taxonomy" id="382"/>
    <lineage>
        <taxon>Bacteria</taxon>
        <taxon>Pseudomonadati</taxon>
        <taxon>Pseudomonadota</taxon>
        <taxon>Alphaproteobacteria</taxon>
        <taxon>Hyphomicrobiales</taxon>
        <taxon>Rhizobiaceae</taxon>
        <taxon>Sinorhizobium/Ensifer group</taxon>
        <taxon>Sinorhizobium</taxon>
    </lineage>
</organism>
<dbReference type="InterPro" id="IPR012180">
    <property type="entry name" value="Bifunc_ATPase/PTrfase"/>
</dbReference>
<dbReference type="GO" id="GO:0046872">
    <property type="term" value="F:metal ion binding"/>
    <property type="evidence" value="ECO:0007669"/>
    <property type="project" value="UniProtKB-KW"/>
</dbReference>
<feature type="domain" description="Aminoglycoside phosphotransferase" evidence="11">
    <location>
        <begin position="170"/>
        <end position="425"/>
    </location>
</feature>
<dbReference type="GO" id="GO:0005524">
    <property type="term" value="F:ATP binding"/>
    <property type="evidence" value="ECO:0007669"/>
    <property type="project" value="UniProtKB-KW"/>
</dbReference>
<evidence type="ECO:0000256" key="7">
    <source>
        <dbReference type="ARBA" id="ARBA00022741"/>
    </source>
</evidence>
<dbReference type="InterPro" id="IPR011009">
    <property type="entry name" value="Kinase-like_dom_sf"/>
</dbReference>
<dbReference type="Proteomes" id="UP000231987">
    <property type="component" value="Unassembled WGS sequence"/>
</dbReference>
<dbReference type="Gene3D" id="3.40.50.300">
    <property type="entry name" value="P-loop containing nucleotide triphosphate hydrolases"/>
    <property type="match status" value="1"/>
</dbReference>
<dbReference type="Pfam" id="PF02367">
    <property type="entry name" value="TsaE"/>
    <property type="match status" value="1"/>
</dbReference>
<dbReference type="Pfam" id="PF01636">
    <property type="entry name" value="APH"/>
    <property type="match status" value="1"/>
</dbReference>
<evidence type="ECO:0000256" key="8">
    <source>
        <dbReference type="ARBA" id="ARBA00022840"/>
    </source>
</evidence>
<dbReference type="GO" id="GO:0016740">
    <property type="term" value="F:transferase activity"/>
    <property type="evidence" value="ECO:0007669"/>
    <property type="project" value="UniProtKB-KW"/>
</dbReference>
<dbReference type="PIRSF" id="PIRSF036599">
    <property type="entry name" value="AtpPhos"/>
    <property type="match status" value="1"/>
</dbReference>
<dbReference type="InterPro" id="IPR002575">
    <property type="entry name" value="Aminoglycoside_PTrfase"/>
</dbReference>
<protein>
    <recommendedName>
        <fullName evidence="3">tRNA threonylcarbamoyladenosine biosynthesis protein TsaE</fullName>
    </recommendedName>
    <alternativeName>
        <fullName evidence="10">t(6)A37 threonylcarbamoyladenosine biosynthesis protein TsaE</fullName>
    </alternativeName>
</protein>
<dbReference type="GO" id="GO:0005737">
    <property type="term" value="C:cytoplasm"/>
    <property type="evidence" value="ECO:0007669"/>
    <property type="project" value="UniProtKB-SubCell"/>
</dbReference>
<comment type="similarity">
    <text evidence="2">Belongs to the TsaE family.</text>
</comment>
<evidence type="ECO:0000256" key="6">
    <source>
        <dbReference type="ARBA" id="ARBA00022723"/>
    </source>
</evidence>
<evidence type="ECO:0000256" key="10">
    <source>
        <dbReference type="ARBA" id="ARBA00032441"/>
    </source>
</evidence>
<dbReference type="NCBIfam" id="TIGR00150">
    <property type="entry name" value="T6A_YjeE"/>
    <property type="match status" value="1"/>
</dbReference>
<keyword evidence="12" id="KW-0808">Transferase</keyword>
<dbReference type="Gene3D" id="3.90.1200.10">
    <property type="match status" value="1"/>
</dbReference>
<dbReference type="PANTHER" id="PTHR33540:SF2">
    <property type="entry name" value="TRNA THREONYLCARBAMOYLADENOSINE BIOSYNTHESIS PROTEIN TSAE"/>
    <property type="match status" value="1"/>
</dbReference>
<keyword evidence="7" id="KW-0547">Nucleotide-binding</keyword>
<dbReference type="PANTHER" id="PTHR33540">
    <property type="entry name" value="TRNA THREONYLCARBAMOYLADENOSINE BIOSYNTHESIS PROTEIN TSAE"/>
    <property type="match status" value="1"/>
</dbReference>
<evidence type="ECO:0000256" key="9">
    <source>
        <dbReference type="ARBA" id="ARBA00022842"/>
    </source>
</evidence>
<dbReference type="InterPro" id="IPR027417">
    <property type="entry name" value="P-loop_NTPase"/>
</dbReference>
<proteinExistence type="inferred from homology"/>
<dbReference type="SUPFAM" id="SSF52540">
    <property type="entry name" value="P-loop containing nucleoside triphosphate hydrolases"/>
    <property type="match status" value="1"/>
</dbReference>
<keyword evidence="6" id="KW-0479">Metal-binding</keyword>
<accession>A0A2J0Z0K8</accession>
<dbReference type="RefSeq" id="WP_100672603.1">
    <property type="nucleotide sequence ID" value="NZ_NJGD01000007.1"/>
</dbReference>
<name>A0A2J0Z0K8_RHIML</name>
<evidence type="ECO:0000256" key="1">
    <source>
        <dbReference type="ARBA" id="ARBA00004496"/>
    </source>
</evidence>
<keyword evidence="9" id="KW-0460">Magnesium</keyword>
<evidence type="ECO:0000313" key="13">
    <source>
        <dbReference type="Proteomes" id="UP000231987"/>
    </source>
</evidence>
<dbReference type="InterPro" id="IPR003442">
    <property type="entry name" value="T6A_TsaE"/>
</dbReference>
<dbReference type="GO" id="GO:0002949">
    <property type="term" value="P:tRNA threonylcarbamoyladenosine modification"/>
    <property type="evidence" value="ECO:0007669"/>
    <property type="project" value="InterPro"/>
</dbReference>
<dbReference type="EMBL" id="NJGD01000007">
    <property type="protein sequence ID" value="PJR14050.1"/>
    <property type="molecule type" value="Genomic_DNA"/>
</dbReference>
<dbReference type="SUPFAM" id="SSF56112">
    <property type="entry name" value="Protein kinase-like (PK-like)"/>
    <property type="match status" value="1"/>
</dbReference>
<evidence type="ECO:0000256" key="5">
    <source>
        <dbReference type="ARBA" id="ARBA00022694"/>
    </source>
</evidence>
<reference evidence="12 13" key="1">
    <citation type="submission" date="2017-06" db="EMBL/GenBank/DDBJ databases">
        <title>Ensifer strains isolated from leguminous trees and herbs display diverse denitrification phenotypes with some acting as strong N2O sinks.</title>
        <authorList>
            <person name="Woliy K."/>
            <person name="Mania D."/>
            <person name="Bakken L.R."/>
            <person name="Frostegard A."/>
        </authorList>
    </citation>
    <scope>NUCLEOTIDE SEQUENCE [LARGE SCALE GENOMIC DNA]</scope>
    <source>
        <strain evidence="12 13">AC50a</strain>
    </source>
</reference>
<comment type="caution">
    <text evidence="12">The sequence shown here is derived from an EMBL/GenBank/DDBJ whole genome shotgun (WGS) entry which is preliminary data.</text>
</comment>
<keyword evidence="8" id="KW-0067">ATP-binding</keyword>
<sequence>MKSLERLLKDEAATIEFGEDLALALKGGECVALSGDLGAGKSTLARAFIRAIADDETLEVPSPTFTLVQSYDLRIPVAHFDLYRLADASELDELGFDEALAHGICLVEWPEKAEEALPAGRITLTFSHEDEGRRIHLTAPDAAFERINRSLAIRKFLLDAAYPGARRRHLSGDASIRAYERIDTGDGAPAKILMDAPRHKPGPILQDGKYYQQLAHIAEDVVPFVAISQLLRKRGFAAPAIYARDLDQGLLLIENLGSEGILDADGRPVAERYIEGARLLARLHAQPAERDIAVAEGVVHHIPAFDRTAIKIETSLLVDWYLPWKRGRPASDDERREYFAVWDGLIGVLDSAEKNLLLRDFHSPNILWRQDRTGFDRIGIIDFQDAMIGPTAYDVASLVQDARVTIEPDLAQRMMTAYISERRGLGPFDEAAFRRDWHLMAAQRNCKLAGIWVRLKERDGKPGYMKHMPRTFAYLEHALSHQVLTPLREWCIKAGILAPESANR</sequence>
<evidence type="ECO:0000259" key="11">
    <source>
        <dbReference type="Pfam" id="PF01636"/>
    </source>
</evidence>
<keyword evidence="5" id="KW-0819">tRNA processing</keyword>